<dbReference type="OMA" id="WGEFIDG"/>
<sequence length="548" mass="59398">MSADLFAAFGQPGSSSQPTSASNNANLSTTGPVKGQPGALLDTDVDPRDATAPQTSIFESWQPPALERASSDAEVLFDATTEPPPGSNDEDADDDEWGEFESAEQLPIAQQEGSLGLQHQVIDISSSSSSGNSATSRKPSFHQTAKSQPQPENVIDLLSIDDDPARTTTGYSTGDRPVRYQIGQTSGEEMLVAAPPGKNKNKEIEIKEEDDDDDWGEFIDGAEDAGTKPQQQQQQQPIPTSSSGRAQVTAASPRTSLNMGKTVTRKAETSTSSVRPTNIPPPSILLSLFPPLLEESRRKAAGYAKRKGDGSSPLPDGEFANQLVSDIRTMAHVVSGRHLRWKRDQILSQSTKIGPARSGRSGGMKLSSVNKSENVKEEKEAVEVVEAWKRSSGLLNSVVTSRGKNPMPTLSLSMQVRTATADEGALKSAHACALCGLKREERVPRVDDGMSSLPPALRNSYYSNDNEWVVFYLLIKKKIKIKIKKIIGYSTTFRLATALCKSLHQTEAGQGRLGVERILLAQEKEPARMSTNESNVFFRPSFSREIEE</sequence>
<keyword evidence="3" id="KW-1185">Reference proteome</keyword>
<protein>
    <submittedName>
        <fullName evidence="2">Uncharacterized protein</fullName>
    </submittedName>
</protein>
<feature type="compositionally biased region" description="Polar residues" evidence="1">
    <location>
        <begin position="237"/>
        <end position="261"/>
    </location>
</feature>
<dbReference type="HOGENOM" id="CLU_022340_2_1_1"/>
<dbReference type="RefSeq" id="XP_003016201.1">
    <property type="nucleotide sequence ID" value="XM_003016155.1"/>
</dbReference>
<feature type="region of interest" description="Disordered" evidence="1">
    <location>
        <begin position="351"/>
        <end position="372"/>
    </location>
</feature>
<dbReference type="PANTHER" id="PTHR42084:SF1">
    <property type="entry name" value="SERINE_THREONINE-PROTEIN KINASE PPK6"/>
    <property type="match status" value="1"/>
</dbReference>
<feature type="compositionally biased region" description="Low complexity" evidence="1">
    <location>
        <begin position="125"/>
        <end position="136"/>
    </location>
</feature>
<organism evidence="2 3">
    <name type="scientific">Arthroderma benhamiae (strain ATCC MYA-4681 / CBS 112371)</name>
    <name type="common">Trichophyton mentagrophytes</name>
    <dbReference type="NCBI Taxonomy" id="663331"/>
    <lineage>
        <taxon>Eukaryota</taxon>
        <taxon>Fungi</taxon>
        <taxon>Dikarya</taxon>
        <taxon>Ascomycota</taxon>
        <taxon>Pezizomycotina</taxon>
        <taxon>Eurotiomycetes</taxon>
        <taxon>Eurotiomycetidae</taxon>
        <taxon>Onygenales</taxon>
        <taxon>Arthrodermataceae</taxon>
        <taxon>Trichophyton</taxon>
    </lineage>
</organism>
<feature type="compositionally biased region" description="Polar residues" evidence="1">
    <location>
        <begin position="137"/>
        <end position="151"/>
    </location>
</feature>
<dbReference type="eggNOG" id="ENOG502SAHR">
    <property type="taxonomic scope" value="Eukaryota"/>
</dbReference>
<feature type="compositionally biased region" description="Polar residues" evidence="1">
    <location>
        <begin position="12"/>
        <end position="31"/>
    </location>
</feature>
<dbReference type="PANTHER" id="PTHR42084">
    <property type="entry name" value="YALI0E26631P"/>
    <property type="match status" value="1"/>
</dbReference>
<dbReference type="Proteomes" id="UP000008866">
    <property type="component" value="Unassembled WGS sequence"/>
</dbReference>
<name>D4AMZ5_ARTBC</name>
<evidence type="ECO:0000256" key="1">
    <source>
        <dbReference type="SAM" id="MobiDB-lite"/>
    </source>
</evidence>
<accession>D4AMZ5</accession>
<feature type="region of interest" description="Disordered" evidence="1">
    <location>
        <begin position="1"/>
        <end position="284"/>
    </location>
</feature>
<evidence type="ECO:0000313" key="2">
    <source>
        <dbReference type="EMBL" id="EFE35556.1"/>
    </source>
</evidence>
<reference evidence="3" key="1">
    <citation type="journal article" date="2011" name="Genome Biol.">
        <title>Comparative and functional genomics provide insights into the pathogenicity of dermatophytic fungi.</title>
        <authorList>
            <person name="Burmester A."/>
            <person name="Shelest E."/>
            <person name="Gloeckner G."/>
            <person name="Heddergott C."/>
            <person name="Schindler S."/>
            <person name="Staib P."/>
            <person name="Heidel A."/>
            <person name="Felder M."/>
            <person name="Petzold A."/>
            <person name="Szafranski K."/>
            <person name="Feuermann M."/>
            <person name="Pedruzzi I."/>
            <person name="Priebe S."/>
            <person name="Groth M."/>
            <person name="Winkler R."/>
            <person name="Li W."/>
            <person name="Kniemeyer O."/>
            <person name="Schroeckh V."/>
            <person name="Hertweck C."/>
            <person name="Hube B."/>
            <person name="White T.C."/>
            <person name="Platzer M."/>
            <person name="Guthke R."/>
            <person name="Heitman J."/>
            <person name="Woestemeyer J."/>
            <person name="Zipfel P.F."/>
            <person name="Monod M."/>
            <person name="Brakhage A.A."/>
        </authorList>
    </citation>
    <scope>NUCLEOTIDE SEQUENCE [LARGE SCALE GENOMIC DNA]</scope>
    <source>
        <strain evidence="3">ATCC MYA-4681 / CBS 112371</strain>
    </source>
</reference>
<dbReference type="KEGG" id="abe:ARB_05598"/>
<evidence type="ECO:0000313" key="3">
    <source>
        <dbReference type="Proteomes" id="UP000008866"/>
    </source>
</evidence>
<gene>
    <name evidence="2" type="ORF">ARB_05598</name>
</gene>
<dbReference type="GeneID" id="9524190"/>
<feature type="compositionally biased region" description="Acidic residues" evidence="1">
    <location>
        <begin position="206"/>
        <end position="223"/>
    </location>
</feature>
<dbReference type="AlphaFoldDB" id="D4AMZ5"/>
<feature type="compositionally biased region" description="Acidic residues" evidence="1">
    <location>
        <begin position="88"/>
        <end position="102"/>
    </location>
</feature>
<proteinExistence type="predicted"/>
<dbReference type="EMBL" id="ABSU01000003">
    <property type="protein sequence ID" value="EFE35556.1"/>
    <property type="molecule type" value="Genomic_DNA"/>
</dbReference>
<comment type="caution">
    <text evidence="2">The sequence shown here is derived from an EMBL/GenBank/DDBJ whole genome shotgun (WGS) entry which is preliminary data.</text>
</comment>